<evidence type="ECO:0000313" key="8">
    <source>
        <dbReference type="RefSeq" id="XP_055874025.1"/>
    </source>
</evidence>
<dbReference type="Pfam" id="PF13927">
    <property type="entry name" value="Ig_3"/>
    <property type="match status" value="2"/>
</dbReference>
<organism evidence="5 9">
    <name type="scientific">Biomphalaria glabrata</name>
    <name type="common">Bloodfluke planorb</name>
    <name type="synonym">Freshwater snail</name>
    <dbReference type="NCBI Taxonomy" id="6526"/>
    <lineage>
        <taxon>Eukaryota</taxon>
        <taxon>Metazoa</taxon>
        <taxon>Spiralia</taxon>
        <taxon>Lophotrochozoa</taxon>
        <taxon>Mollusca</taxon>
        <taxon>Gastropoda</taxon>
        <taxon>Heterobranchia</taxon>
        <taxon>Euthyneura</taxon>
        <taxon>Panpulmonata</taxon>
        <taxon>Hygrophila</taxon>
        <taxon>Lymnaeoidea</taxon>
        <taxon>Planorbidae</taxon>
        <taxon>Biomphalaria</taxon>
    </lineage>
</organism>
<accession>A0A9W2ZGC4</accession>
<dbReference type="GO" id="GO:0005886">
    <property type="term" value="C:plasma membrane"/>
    <property type="evidence" value="ECO:0007669"/>
    <property type="project" value="TreeGrafter"/>
</dbReference>
<dbReference type="GO" id="GO:0043025">
    <property type="term" value="C:neuronal cell body"/>
    <property type="evidence" value="ECO:0007669"/>
    <property type="project" value="TreeGrafter"/>
</dbReference>
<dbReference type="SMART" id="SM00408">
    <property type="entry name" value="IGc2"/>
    <property type="match status" value="2"/>
</dbReference>
<dbReference type="GeneID" id="106053690"/>
<evidence type="ECO:0000256" key="1">
    <source>
        <dbReference type="ARBA" id="ARBA00022729"/>
    </source>
</evidence>
<name>A0A9W2ZGC4_BIOGL</name>
<dbReference type="SUPFAM" id="SSF48726">
    <property type="entry name" value="Immunoglobulin"/>
    <property type="match status" value="2"/>
</dbReference>
<dbReference type="PANTHER" id="PTHR45080:SF8">
    <property type="entry name" value="IG-LIKE DOMAIN-CONTAINING PROTEIN"/>
    <property type="match status" value="1"/>
</dbReference>
<dbReference type="GO" id="GO:0008046">
    <property type="term" value="F:axon guidance receptor activity"/>
    <property type="evidence" value="ECO:0007669"/>
    <property type="project" value="TreeGrafter"/>
</dbReference>
<dbReference type="InterPro" id="IPR007110">
    <property type="entry name" value="Ig-like_dom"/>
</dbReference>
<dbReference type="PANTHER" id="PTHR45080">
    <property type="entry name" value="CONTACTIN 5"/>
    <property type="match status" value="1"/>
</dbReference>
<dbReference type="InterPro" id="IPR036179">
    <property type="entry name" value="Ig-like_dom_sf"/>
</dbReference>
<evidence type="ECO:0000256" key="2">
    <source>
        <dbReference type="ARBA" id="ARBA00023157"/>
    </source>
</evidence>
<evidence type="ECO:0000313" key="6">
    <source>
        <dbReference type="RefSeq" id="XP_055874023.1"/>
    </source>
</evidence>
<sequence length="262" mass="29291">MLTRLQSVAIIVCLVYVPQLASAHSRRLALNKRNLTSTNIDSLRRLSISMQPLETRIALYDGIVLSCQVTGRPNPTIHWLKNGERVQQGTSLDVQGDAAFENAAGNDQSRLQLAIVKSKLYIDCITEETEYTCVGETPLARVNQSQRVFIDPLPGSSRHECSQPNDEKPARIYMTTETQMDYDGDTAQLYCRAEGKPTPTITWYSSNNQSITIVGGYRIANNGDLIILNPTWKNHLDRFTCKADNGVGSDTAQSFFYPTRRD</sequence>
<dbReference type="GO" id="GO:0007156">
    <property type="term" value="P:homophilic cell adhesion via plasma membrane adhesion molecules"/>
    <property type="evidence" value="ECO:0007669"/>
    <property type="project" value="TreeGrafter"/>
</dbReference>
<evidence type="ECO:0000313" key="9">
    <source>
        <dbReference type="RefSeq" id="XP_055874026.1"/>
    </source>
</evidence>
<feature type="signal peptide" evidence="3">
    <location>
        <begin position="1"/>
        <end position="23"/>
    </location>
</feature>
<dbReference type="GO" id="GO:0050808">
    <property type="term" value="P:synapse organization"/>
    <property type="evidence" value="ECO:0007669"/>
    <property type="project" value="TreeGrafter"/>
</dbReference>
<dbReference type="OMA" id="TYVSAKP"/>
<dbReference type="RefSeq" id="XP_055874024.1">
    <property type="nucleotide sequence ID" value="XM_056018049.1"/>
</dbReference>
<dbReference type="OrthoDB" id="6138780at2759"/>
<dbReference type="PROSITE" id="PS50835">
    <property type="entry name" value="IG_LIKE"/>
    <property type="match status" value="2"/>
</dbReference>
<feature type="domain" description="Ig-like" evidence="4">
    <location>
        <begin position="52"/>
        <end position="149"/>
    </location>
</feature>
<dbReference type="InterPro" id="IPR050958">
    <property type="entry name" value="Cell_Adh-Cytoskel_Orgn"/>
</dbReference>
<dbReference type="InterPro" id="IPR003598">
    <property type="entry name" value="Ig_sub2"/>
</dbReference>
<evidence type="ECO:0000259" key="4">
    <source>
        <dbReference type="PROSITE" id="PS50835"/>
    </source>
</evidence>
<evidence type="ECO:0000256" key="3">
    <source>
        <dbReference type="SAM" id="SignalP"/>
    </source>
</evidence>
<dbReference type="RefSeq" id="XP_055874023.1">
    <property type="nucleotide sequence ID" value="XM_056018048.1"/>
</dbReference>
<protein>
    <submittedName>
        <fullName evidence="6 7">Zwei Ig domain protein zig-2-like</fullName>
    </submittedName>
</protein>
<keyword evidence="2" id="KW-1015">Disulfide bond</keyword>
<dbReference type="RefSeq" id="XP_055874026.1">
    <property type="nucleotide sequence ID" value="XM_056018051.1"/>
</dbReference>
<keyword evidence="5" id="KW-1185">Reference proteome</keyword>
<gene>
    <name evidence="6 7 8 9" type="primary">LOC106053690</name>
</gene>
<dbReference type="GO" id="GO:0030424">
    <property type="term" value="C:axon"/>
    <property type="evidence" value="ECO:0007669"/>
    <property type="project" value="TreeGrafter"/>
</dbReference>
<feature type="chain" id="PRO_5044702607" evidence="3">
    <location>
        <begin position="24"/>
        <end position="262"/>
    </location>
</feature>
<proteinExistence type="predicted"/>
<reference evidence="6 7" key="1">
    <citation type="submission" date="2025-04" db="UniProtKB">
        <authorList>
            <consortium name="RefSeq"/>
        </authorList>
    </citation>
    <scope>IDENTIFICATION</scope>
</reference>
<evidence type="ECO:0000313" key="7">
    <source>
        <dbReference type="RefSeq" id="XP_055874024.1"/>
    </source>
</evidence>
<evidence type="ECO:0000313" key="5">
    <source>
        <dbReference type="Proteomes" id="UP001165740"/>
    </source>
</evidence>
<dbReference type="AlphaFoldDB" id="A0A9W2ZGC4"/>
<keyword evidence="1 3" id="KW-0732">Signal</keyword>
<dbReference type="RefSeq" id="XP_055874025.1">
    <property type="nucleotide sequence ID" value="XM_056018050.1"/>
</dbReference>
<dbReference type="Proteomes" id="UP001165740">
    <property type="component" value="Chromosome 1"/>
</dbReference>
<dbReference type="Gene3D" id="2.60.40.10">
    <property type="entry name" value="Immunoglobulins"/>
    <property type="match status" value="2"/>
</dbReference>
<dbReference type="InterPro" id="IPR013783">
    <property type="entry name" value="Ig-like_fold"/>
</dbReference>
<feature type="domain" description="Ig-like" evidence="4">
    <location>
        <begin position="169"/>
        <end position="257"/>
    </location>
</feature>